<name>A0AAP0MXJ6_9ROSI</name>
<dbReference type="EMBL" id="JBCGBO010000002">
    <property type="protein sequence ID" value="KAK9223805.1"/>
    <property type="molecule type" value="Genomic_DNA"/>
</dbReference>
<feature type="compositionally biased region" description="Pro residues" evidence="3">
    <location>
        <begin position="19"/>
        <end position="32"/>
    </location>
</feature>
<proteinExistence type="predicted"/>
<dbReference type="AlphaFoldDB" id="A0AAP0MXJ6"/>
<dbReference type="Proteomes" id="UP001428341">
    <property type="component" value="Unassembled WGS sequence"/>
</dbReference>
<feature type="region of interest" description="Disordered" evidence="3">
    <location>
        <begin position="1"/>
        <end position="32"/>
    </location>
</feature>
<evidence type="ECO:0000259" key="4">
    <source>
        <dbReference type="Pfam" id="PF06943"/>
    </source>
</evidence>
<keyword evidence="6" id="KW-1185">Reference proteome</keyword>
<sequence length="238" mass="26338">MENREKESMENQEENEEAGPPPGWQPIPPPLPVPSPSEMAQMVCGSCRRLLAYPRGARHVKCSCCQTVNFVLEAHQVGQVKCASCAVLLMYPYGAPSVRTTTGAPHEHFKLHAIHRVYIITLTSGVPSQSSGCIEVPIGRDQNNRIRVAAIPGYWDVVPLAVDFALMAVVDFSPLKLYVCNYYLMLELMKISHGPPIMMHVCRSWSNHYQVTPPLGCEMYGGTKNMATSLLQPRTSPS</sequence>
<organism evidence="5 6">
    <name type="scientific">Citrus x changshan-huyou</name>
    <dbReference type="NCBI Taxonomy" id="2935761"/>
    <lineage>
        <taxon>Eukaryota</taxon>
        <taxon>Viridiplantae</taxon>
        <taxon>Streptophyta</taxon>
        <taxon>Embryophyta</taxon>
        <taxon>Tracheophyta</taxon>
        <taxon>Spermatophyta</taxon>
        <taxon>Magnoliopsida</taxon>
        <taxon>eudicotyledons</taxon>
        <taxon>Gunneridae</taxon>
        <taxon>Pentapetalae</taxon>
        <taxon>rosids</taxon>
        <taxon>malvids</taxon>
        <taxon>Sapindales</taxon>
        <taxon>Rutaceae</taxon>
        <taxon>Aurantioideae</taxon>
        <taxon>Citrus</taxon>
    </lineage>
</organism>
<evidence type="ECO:0000256" key="3">
    <source>
        <dbReference type="SAM" id="MobiDB-lite"/>
    </source>
</evidence>
<comment type="subcellular location">
    <subcellularLocation>
        <location evidence="1">Nucleus</location>
    </subcellularLocation>
</comment>
<evidence type="ECO:0000256" key="1">
    <source>
        <dbReference type="ARBA" id="ARBA00004123"/>
    </source>
</evidence>
<dbReference type="Pfam" id="PF06943">
    <property type="entry name" value="zf-LSD1"/>
    <property type="match status" value="2"/>
</dbReference>
<dbReference type="PANTHER" id="PTHR31747">
    <property type="entry name" value="PROTEIN LSD1"/>
    <property type="match status" value="1"/>
</dbReference>
<accession>A0AAP0MXJ6</accession>
<gene>
    <name evidence="5" type="ORF">WN944_012253</name>
</gene>
<dbReference type="InterPro" id="IPR005735">
    <property type="entry name" value="Znf_LSD1"/>
</dbReference>
<comment type="caution">
    <text evidence="5">The sequence shown here is derived from an EMBL/GenBank/DDBJ whole genome shotgun (WGS) entry which is preliminary data.</text>
</comment>
<dbReference type="InterPro" id="IPR040319">
    <property type="entry name" value="LSD1-like"/>
</dbReference>
<dbReference type="GO" id="GO:0005634">
    <property type="term" value="C:nucleus"/>
    <property type="evidence" value="ECO:0007669"/>
    <property type="project" value="UniProtKB-SubCell"/>
</dbReference>
<evidence type="ECO:0000313" key="5">
    <source>
        <dbReference type="EMBL" id="KAK9223805.1"/>
    </source>
</evidence>
<dbReference type="NCBIfam" id="TIGR01053">
    <property type="entry name" value="LSD1"/>
    <property type="match status" value="2"/>
</dbReference>
<feature type="domain" description="Zinc finger LSD1-type" evidence="4">
    <location>
        <begin position="44"/>
        <end position="68"/>
    </location>
</feature>
<evidence type="ECO:0000313" key="6">
    <source>
        <dbReference type="Proteomes" id="UP001428341"/>
    </source>
</evidence>
<feature type="domain" description="Zinc finger LSD1-type" evidence="4">
    <location>
        <begin position="82"/>
        <end position="99"/>
    </location>
</feature>
<evidence type="ECO:0000256" key="2">
    <source>
        <dbReference type="ARBA" id="ARBA00023242"/>
    </source>
</evidence>
<dbReference type="PANTHER" id="PTHR31747:SF17">
    <property type="entry name" value="PROTEIN LOL2"/>
    <property type="match status" value="1"/>
</dbReference>
<reference evidence="5 6" key="1">
    <citation type="submission" date="2024-05" db="EMBL/GenBank/DDBJ databases">
        <title>Haplotype-resolved chromosome-level genome assembly of Huyou (Citrus changshanensis).</title>
        <authorList>
            <person name="Miao C."/>
            <person name="Chen W."/>
            <person name="Wu Y."/>
            <person name="Wang L."/>
            <person name="Zhao S."/>
            <person name="Grierson D."/>
            <person name="Xu C."/>
            <person name="Chen K."/>
        </authorList>
    </citation>
    <scope>NUCLEOTIDE SEQUENCE [LARGE SCALE GENOMIC DNA]</scope>
    <source>
        <strain evidence="5">01-14</strain>
        <tissue evidence="5">Leaf</tissue>
    </source>
</reference>
<keyword evidence="2" id="KW-0539">Nucleus</keyword>
<protein>
    <recommendedName>
        <fullName evidence="4">Zinc finger LSD1-type domain-containing protein</fullName>
    </recommendedName>
</protein>